<dbReference type="InterPro" id="IPR051839">
    <property type="entry name" value="RD_transcriptional_regulator"/>
</dbReference>
<accession>A0A146APZ1</accession>
<evidence type="ECO:0000313" key="3">
    <source>
        <dbReference type="Proteomes" id="UP000077037"/>
    </source>
</evidence>
<dbReference type="PANTHER" id="PTHR33215">
    <property type="entry name" value="PROTEIN DISTAL ANTENNA"/>
    <property type="match status" value="1"/>
</dbReference>
<proteinExistence type="predicted"/>
<sequence>MSKVKPPYPAEFRQQMVELVRAGRTPAELAREFNVTAQSITNWVGQAAIDSGKPLPGKEGLSTAEREELSRLRRQVRQLQQERDILAKATAWFAGRSDATSTKSSDS</sequence>
<dbReference type="Gene3D" id="1.10.10.60">
    <property type="entry name" value="Homeodomain-like"/>
    <property type="match status" value="1"/>
</dbReference>
<evidence type="ECO:0000313" key="2">
    <source>
        <dbReference type="EMBL" id="CZZ90487.1"/>
    </source>
</evidence>
<dbReference type="InterPro" id="IPR009057">
    <property type="entry name" value="Homeodomain-like_sf"/>
</dbReference>
<dbReference type="Proteomes" id="UP000077037">
    <property type="component" value="Unassembled WGS sequence"/>
</dbReference>
<dbReference type="InterPro" id="IPR002514">
    <property type="entry name" value="Transposase_8"/>
</dbReference>
<dbReference type="GO" id="GO:0003677">
    <property type="term" value="F:DNA binding"/>
    <property type="evidence" value="ECO:0007669"/>
    <property type="project" value="InterPro"/>
</dbReference>
<protein>
    <submittedName>
        <fullName evidence="2">Transposase</fullName>
    </submittedName>
</protein>
<dbReference type="EMBL" id="FKBS01000002">
    <property type="protein sequence ID" value="CZZ90487.1"/>
    <property type="molecule type" value="Genomic_DNA"/>
</dbReference>
<dbReference type="SUPFAM" id="SSF46689">
    <property type="entry name" value="Homeodomain-like"/>
    <property type="match status" value="1"/>
</dbReference>
<dbReference type="GO" id="GO:0006313">
    <property type="term" value="P:DNA transposition"/>
    <property type="evidence" value="ECO:0007669"/>
    <property type="project" value="InterPro"/>
</dbReference>
<reference evidence="2 3" key="1">
    <citation type="submission" date="2016-03" db="EMBL/GenBank/DDBJ databases">
        <authorList>
            <consortium name="Pathogen Informatics"/>
        </authorList>
    </citation>
    <scope>NUCLEOTIDE SEQUENCE [LARGE SCALE GENOMIC DNA]</scope>
    <source>
        <strain evidence="2 3">NCTC13364</strain>
    </source>
</reference>
<organism evidence="2 3">
    <name type="scientific">Bordetella ansorpii</name>
    <dbReference type="NCBI Taxonomy" id="288768"/>
    <lineage>
        <taxon>Bacteria</taxon>
        <taxon>Pseudomonadati</taxon>
        <taxon>Pseudomonadota</taxon>
        <taxon>Betaproteobacteria</taxon>
        <taxon>Burkholderiales</taxon>
        <taxon>Alcaligenaceae</taxon>
        <taxon>Bordetella</taxon>
    </lineage>
</organism>
<dbReference type="Pfam" id="PF01527">
    <property type="entry name" value="HTH_Tnp_1"/>
    <property type="match status" value="1"/>
</dbReference>
<dbReference type="GO" id="GO:0004803">
    <property type="term" value="F:transposase activity"/>
    <property type="evidence" value="ECO:0007669"/>
    <property type="project" value="InterPro"/>
</dbReference>
<dbReference type="AlphaFoldDB" id="A0A146APZ1"/>
<name>A0A146APZ1_9BORD</name>
<gene>
    <name evidence="2" type="primary">tnp1_1</name>
    <name evidence="2" type="ORF">SAMEA1982600_00092</name>
</gene>
<keyword evidence="1" id="KW-0175">Coiled coil</keyword>
<dbReference type="PANTHER" id="PTHR33215:SF13">
    <property type="entry name" value="PROTEIN DISTAL ANTENNA"/>
    <property type="match status" value="1"/>
</dbReference>
<feature type="coiled-coil region" evidence="1">
    <location>
        <begin position="62"/>
        <end position="89"/>
    </location>
</feature>
<evidence type="ECO:0000256" key="1">
    <source>
        <dbReference type="SAM" id="Coils"/>
    </source>
</evidence>